<protein>
    <recommendedName>
        <fullName evidence="3">Autotransporter outer membrane beta-barrel domain-containing protein</fullName>
    </recommendedName>
</protein>
<evidence type="ECO:0000313" key="2">
    <source>
        <dbReference type="Proteomes" id="UP001207930"/>
    </source>
</evidence>
<keyword evidence="2" id="KW-1185">Reference proteome</keyword>
<dbReference type="EMBL" id="JAPDDS010000008">
    <property type="protein sequence ID" value="MCW1886132.1"/>
    <property type="molecule type" value="Genomic_DNA"/>
</dbReference>
<sequence>MPLGGIATAATVDSAASGNWNATATWSGGVVPLPGAADTANILTGHTVLYTNGAPFAGLDGSNDFGVSNGNSININGGVLSQSEGGWWVRIGHKGVGTLNINDGRFHVTDSTGGGTNLQVGVEANGNGTIKVGDNTGAAGSAVLNLRDRVDLSPNVGAFTMNLAPSTGTVGVVTINSDGVLEGDQKTWNGTTIVLNPHIRIGQSTSDFQSVLTVNDGGKFNARGNVEVGAGGGAKGFLHLDGFPARMDMTDGELTVGFTGTGAMTVEDFAVFSRVNTVEARSDLYVGRNGTGNGTITIATGGEFRRETGANVGDLRIGFNGTGVLNVELDGLYYNASGNWDWLGQGTTGNGTVNVNGGTYEIAGASNLIVGLDGTGTYNHNSGTTNVSGIRAGVNNGTGLINVADGSFVVRGALFLGGDALNSLGTGSATMNQTGGEVLVAGSLVVGLAANHSATYNLTAGTASHTGSDISVGESGTGTLTIAAGATLNDSSTTAGQLFVGRNEGSNGTLIVNGTLTKTNGTFPIRVGNGNADGVDNTNGTGLLGGTGSISSDTGVRIGGHGTLTAGLTTTVGVLGITGNLSFTTGGKFHVDVDGATADRVNITGNVDLSGDNFTFNALTAPTAENYILAKYTGTLTGTPSGMSVPSGYALEHDATAKEIHLKKVTVGGGYSSFIAQFPGLSEADKLPGADPDGDGLSNLIEYAIAGMNPTAPDASPGTLANGILSFTKRASAVANGDVIYVIEESTTLGAQPDPWTAVSSYIANDATTISATIPVGSARHFARLSVTAN</sequence>
<gene>
    <name evidence="1" type="ORF">OKA04_15445</name>
</gene>
<name>A0ABT3FRQ2_9BACT</name>
<evidence type="ECO:0000313" key="1">
    <source>
        <dbReference type="EMBL" id="MCW1886132.1"/>
    </source>
</evidence>
<organism evidence="1 2">
    <name type="scientific">Luteolibacter flavescens</name>
    <dbReference type="NCBI Taxonomy" id="1859460"/>
    <lineage>
        <taxon>Bacteria</taxon>
        <taxon>Pseudomonadati</taxon>
        <taxon>Verrucomicrobiota</taxon>
        <taxon>Verrucomicrobiia</taxon>
        <taxon>Verrucomicrobiales</taxon>
        <taxon>Verrucomicrobiaceae</taxon>
        <taxon>Luteolibacter</taxon>
    </lineage>
</organism>
<comment type="caution">
    <text evidence="1">The sequence shown here is derived from an EMBL/GenBank/DDBJ whole genome shotgun (WGS) entry which is preliminary data.</text>
</comment>
<accession>A0ABT3FRQ2</accession>
<proteinExistence type="predicted"/>
<dbReference type="RefSeq" id="WP_264502086.1">
    <property type="nucleotide sequence ID" value="NZ_JAPDDS010000008.1"/>
</dbReference>
<reference evidence="1 2" key="1">
    <citation type="submission" date="2022-10" db="EMBL/GenBank/DDBJ databases">
        <title>Luteolibacter flavescens strain MCCC 1K03193, whole genome shotgun sequencing project.</title>
        <authorList>
            <person name="Zhao G."/>
            <person name="Shen L."/>
        </authorList>
    </citation>
    <scope>NUCLEOTIDE SEQUENCE [LARGE SCALE GENOMIC DNA]</scope>
    <source>
        <strain evidence="1 2">MCCC 1K03193</strain>
    </source>
</reference>
<dbReference type="Proteomes" id="UP001207930">
    <property type="component" value="Unassembled WGS sequence"/>
</dbReference>
<evidence type="ECO:0008006" key="3">
    <source>
        <dbReference type="Google" id="ProtNLM"/>
    </source>
</evidence>